<dbReference type="Pfam" id="PF05742">
    <property type="entry name" value="TANGO2"/>
    <property type="match status" value="1"/>
</dbReference>
<dbReference type="RefSeq" id="WP_159661731.1">
    <property type="nucleotide sequence ID" value="NZ_AQPF01000071.1"/>
</dbReference>
<keyword evidence="2" id="KW-1185">Reference proteome</keyword>
<evidence type="ECO:0000313" key="2">
    <source>
        <dbReference type="Proteomes" id="UP000771797"/>
    </source>
</evidence>
<dbReference type="Proteomes" id="UP000771797">
    <property type="component" value="Unassembled WGS sequence"/>
</dbReference>
<organism evidence="1 2">
    <name type="scientific">Alcanivorax xiamenensis</name>
    <dbReference type="NCBI Taxonomy" id="1177156"/>
    <lineage>
        <taxon>Bacteria</taxon>
        <taxon>Pseudomonadati</taxon>
        <taxon>Pseudomonadota</taxon>
        <taxon>Gammaproteobacteria</taxon>
        <taxon>Oceanospirillales</taxon>
        <taxon>Alcanivoracaceae</taxon>
        <taxon>Alcanivorax</taxon>
    </lineage>
</organism>
<proteinExistence type="predicted"/>
<comment type="caution">
    <text evidence="1">The sequence shown here is derived from an EMBL/GenBank/DDBJ whole genome shotgun (WGS) entry which is preliminary data.</text>
</comment>
<dbReference type="EMBL" id="AQPF01000071">
    <property type="protein sequence ID" value="KAF0802343.1"/>
    <property type="molecule type" value="Genomic_DNA"/>
</dbReference>
<dbReference type="InterPro" id="IPR008551">
    <property type="entry name" value="TANGO2"/>
</dbReference>
<protein>
    <recommendedName>
        <fullName evidence="3">Transport and Golgi organisation 2</fullName>
    </recommendedName>
</protein>
<gene>
    <name evidence="1" type="ORF">A6D6_04065</name>
</gene>
<name>A0ABQ6Y2K0_9GAMM</name>
<dbReference type="PANTHER" id="PTHR17985:SF8">
    <property type="entry name" value="TRANSPORT AND GOLGI ORGANIZATION PROTEIN 2 HOMOLOG"/>
    <property type="match status" value="1"/>
</dbReference>
<sequence>MCIVLFRWQPGDAYPLAVSANRDEFHQRPAEPARWRGDVFCGLDRRAGGTWLGIHRDGRFAVVTNYREPVAERTVGELSRGLLPQAFLESHQSPELFCRSLEADEHLYSGFNLLVGDRESLWYLSNRGPAAQPVKPGLHGLSNGILDDPWPKVERGKQRLARVLEGEGALGASSLHDLLGVVVDPYQPPEEELPDTGVDRELERLVAPIFIQSRQYGTRASSAVLLPREGAPMMREQCWRADGKADGAPTDS</sequence>
<evidence type="ECO:0000313" key="1">
    <source>
        <dbReference type="EMBL" id="KAF0802343.1"/>
    </source>
</evidence>
<reference evidence="1 2" key="1">
    <citation type="submission" date="2012-09" db="EMBL/GenBank/DDBJ databases">
        <title>Genome Sequence of alkane-degrading Bacterium Alcanivorax sp. 6-D-6.</title>
        <authorList>
            <person name="Lai Q."/>
            <person name="Shao Z."/>
        </authorList>
    </citation>
    <scope>NUCLEOTIDE SEQUENCE [LARGE SCALE GENOMIC DNA]</scope>
    <source>
        <strain evidence="1 2">6-D-6</strain>
    </source>
</reference>
<evidence type="ECO:0008006" key="3">
    <source>
        <dbReference type="Google" id="ProtNLM"/>
    </source>
</evidence>
<dbReference type="PANTHER" id="PTHR17985">
    <property type="entry name" value="SER/THR-RICH PROTEIN T10 IN DGCR REGION"/>
    <property type="match status" value="1"/>
</dbReference>
<accession>A0ABQ6Y2K0</accession>